<proteinExistence type="predicted"/>
<dbReference type="InterPro" id="IPR012337">
    <property type="entry name" value="RNaseH-like_sf"/>
</dbReference>
<dbReference type="SUPFAM" id="SSF53098">
    <property type="entry name" value="Ribonuclease H-like"/>
    <property type="match status" value="1"/>
</dbReference>
<dbReference type="Pfam" id="PF05699">
    <property type="entry name" value="Dimer_Tnp_hAT"/>
    <property type="match status" value="1"/>
</dbReference>
<evidence type="ECO:0000313" key="3">
    <source>
        <dbReference type="Proteomes" id="UP001160148"/>
    </source>
</evidence>
<dbReference type="PANTHER" id="PTHR37162">
    <property type="entry name" value="HAT FAMILY DIMERISATION DOMAINCONTAINING PROTEIN-RELATED"/>
    <property type="match status" value="1"/>
</dbReference>
<reference evidence="2 3" key="1">
    <citation type="submission" date="2023-01" db="EMBL/GenBank/DDBJ databases">
        <authorList>
            <person name="Whitehead M."/>
        </authorList>
    </citation>
    <scope>NUCLEOTIDE SEQUENCE [LARGE SCALE GENOMIC DNA]</scope>
</reference>
<dbReference type="EMBL" id="CARXXK010000002">
    <property type="protein sequence ID" value="CAI6354804.1"/>
    <property type="molecule type" value="Genomic_DNA"/>
</dbReference>
<dbReference type="InterPro" id="IPR008906">
    <property type="entry name" value="HATC_C_dom"/>
</dbReference>
<protein>
    <recommendedName>
        <fullName evidence="1">HAT C-terminal dimerisation domain-containing protein</fullName>
    </recommendedName>
</protein>
<sequence length="684" mass="78843">MKRGGDLAPEEKPKHRTQKFRSEWLTDCAWIEQDADELKARCKFCNVSMVAELTVIKNHGKGKKHSSILSNRSKQKSMMCLTSKTPSVEKKINKSVQQAEIKLAGYIAEHNISFLASDHLTDLLKDIFPDSDIAKSMSMKRTKKNELASILKGVHFSLLTDESTDIATVKTSCVVVRYYDKNSKRIESTFWELHNVFNSNNPSSANAEQLYDGLLKTLHDFNIPLTNIIGFGADGCNVMMGEHNSVASRLRDSCPGIFIMKCVCHSAHLCVSEACKYLPRSCEDLARNIHNFLKSSSKRQSELVQFQRFMDIEPHKILHPSQTRWLSLGAVVSRLLEQWEALKLYFADAYLAQRLIATEQIYHNLNDPFMKLFYYFLDWILPMFNKFNSFFQTKEVVVNDLHEMVVELYTEILQCFLKKDYVFRTPLNDINPKNGQYQLLNSQLYLGINVLRNKDKAEIVNDPSRLKDFYEKCRQFLQSATVEIKKRYKMNDPVLSKLKMLKPINAISLSFRDEIPSLMSLMTAVPRIVPEDNTQLMQSIDSQWRRLPLTLVGLKEDIDIKYPDFFWSSVKHIVDYDELADFSLSVLSLPHANADCERVFSTVNCIKTKQRNRLNTDTINGALHAKQHIKGGKESGKTCINFLPNYEMFSRMTKNILYPKTDDNKGITDNIFNVLRFDDNEEED</sequence>
<name>A0AAV0WG74_9HEMI</name>
<organism evidence="2 3">
    <name type="scientific">Macrosiphum euphorbiae</name>
    <name type="common">potato aphid</name>
    <dbReference type="NCBI Taxonomy" id="13131"/>
    <lineage>
        <taxon>Eukaryota</taxon>
        <taxon>Metazoa</taxon>
        <taxon>Ecdysozoa</taxon>
        <taxon>Arthropoda</taxon>
        <taxon>Hexapoda</taxon>
        <taxon>Insecta</taxon>
        <taxon>Pterygota</taxon>
        <taxon>Neoptera</taxon>
        <taxon>Paraneoptera</taxon>
        <taxon>Hemiptera</taxon>
        <taxon>Sternorrhyncha</taxon>
        <taxon>Aphidomorpha</taxon>
        <taxon>Aphidoidea</taxon>
        <taxon>Aphididae</taxon>
        <taxon>Macrosiphini</taxon>
        <taxon>Macrosiphum</taxon>
    </lineage>
</organism>
<evidence type="ECO:0000259" key="1">
    <source>
        <dbReference type="Pfam" id="PF05699"/>
    </source>
</evidence>
<accession>A0AAV0WG74</accession>
<gene>
    <name evidence="2" type="ORF">MEUPH1_LOCUS10745</name>
</gene>
<dbReference type="GO" id="GO:0046983">
    <property type="term" value="F:protein dimerization activity"/>
    <property type="evidence" value="ECO:0007669"/>
    <property type="project" value="InterPro"/>
</dbReference>
<dbReference type="PANTHER" id="PTHR37162:SF1">
    <property type="entry name" value="BED-TYPE DOMAIN-CONTAINING PROTEIN"/>
    <property type="match status" value="1"/>
</dbReference>
<feature type="domain" description="HAT C-terminal dimerisation" evidence="1">
    <location>
        <begin position="566"/>
        <end position="625"/>
    </location>
</feature>
<evidence type="ECO:0000313" key="2">
    <source>
        <dbReference type="EMBL" id="CAI6354804.1"/>
    </source>
</evidence>
<dbReference type="AlphaFoldDB" id="A0AAV0WG74"/>
<comment type="caution">
    <text evidence="2">The sequence shown here is derived from an EMBL/GenBank/DDBJ whole genome shotgun (WGS) entry which is preliminary data.</text>
</comment>
<dbReference type="Proteomes" id="UP001160148">
    <property type="component" value="Unassembled WGS sequence"/>
</dbReference>
<keyword evidence="3" id="KW-1185">Reference proteome</keyword>